<dbReference type="EMBL" id="JAJEQR010000056">
    <property type="protein sequence ID" value="MCC2232238.1"/>
    <property type="molecule type" value="Genomic_DNA"/>
</dbReference>
<dbReference type="Pfam" id="PF14386">
    <property type="entry name" value="DUF4417"/>
    <property type="match status" value="1"/>
</dbReference>
<organism evidence="1 2">
    <name type="scientific">Hominifimenecus microfluidus</name>
    <dbReference type="NCBI Taxonomy" id="2885348"/>
    <lineage>
        <taxon>Bacteria</taxon>
        <taxon>Bacillati</taxon>
        <taxon>Bacillota</taxon>
        <taxon>Clostridia</taxon>
        <taxon>Lachnospirales</taxon>
        <taxon>Lachnospiraceae</taxon>
        <taxon>Hominifimenecus</taxon>
    </lineage>
</organism>
<sequence>MSERNSTRSGCKDVFHAFLVKNATYDGDLEIPCLAREIQKPIKLVAFSKAIASKEVDSWIHFYEDDAAFERIWNTPNKYLPIIKRFKGVITPDFSVYRDMPLVMQHWNIYRGRAIGYWLQENGVPVIPNIRFGDERTYELSCAGIQKHGTIAVGSHGCIKLLSDRSYFVSGLKYVVDKLEPSTIVVYGAAPDKIFTPYKEKGIEVLQFDSDFMRSRKAVSA</sequence>
<comment type="caution">
    <text evidence="1">The sequence shown here is derived from an EMBL/GenBank/DDBJ whole genome shotgun (WGS) entry which is preliminary data.</text>
</comment>
<reference evidence="1" key="1">
    <citation type="submission" date="2021-10" db="EMBL/GenBank/DDBJ databases">
        <title>Anaerobic single-cell dispensing facilitates the cultivation of human gut bacteria.</title>
        <authorList>
            <person name="Afrizal A."/>
        </authorList>
    </citation>
    <scope>NUCLEOTIDE SEQUENCE</scope>
    <source>
        <strain evidence="1">CLA-AA-H215</strain>
    </source>
</reference>
<gene>
    <name evidence="1" type="ORF">LKD81_14765</name>
</gene>
<dbReference type="AlphaFoldDB" id="A0AAE3JG90"/>
<evidence type="ECO:0000313" key="2">
    <source>
        <dbReference type="Proteomes" id="UP001198182"/>
    </source>
</evidence>
<dbReference type="Proteomes" id="UP001198182">
    <property type="component" value="Unassembled WGS sequence"/>
</dbReference>
<dbReference type="InterPro" id="IPR025530">
    <property type="entry name" value="DUF4417"/>
</dbReference>
<name>A0AAE3JG90_9FIRM</name>
<dbReference type="RefSeq" id="WP_308454674.1">
    <property type="nucleotide sequence ID" value="NZ_JAJEQR010000056.1"/>
</dbReference>
<accession>A0AAE3JG90</accession>
<protein>
    <submittedName>
        <fullName evidence="1">DUF4417 domain-containing protein</fullName>
    </submittedName>
</protein>
<evidence type="ECO:0000313" key="1">
    <source>
        <dbReference type="EMBL" id="MCC2232238.1"/>
    </source>
</evidence>
<proteinExistence type="predicted"/>
<keyword evidence="2" id="KW-1185">Reference proteome</keyword>